<dbReference type="InterPro" id="IPR025269">
    <property type="entry name" value="SAM-like_dom"/>
</dbReference>
<name>A0ABX2D450_9CYAN</name>
<dbReference type="InterPro" id="IPR011010">
    <property type="entry name" value="DNA_brk_join_enz"/>
</dbReference>
<dbReference type="EMBL" id="SRRZ01000124">
    <property type="protein sequence ID" value="NQE37341.1"/>
    <property type="molecule type" value="Genomic_DNA"/>
</dbReference>
<dbReference type="RefSeq" id="WP_246276985.1">
    <property type="nucleotide sequence ID" value="NZ_SRRZ01000124.1"/>
</dbReference>
<keyword evidence="4" id="KW-1185">Reference proteome</keyword>
<evidence type="ECO:0000313" key="4">
    <source>
        <dbReference type="Proteomes" id="UP000702425"/>
    </source>
</evidence>
<evidence type="ECO:0000313" key="3">
    <source>
        <dbReference type="EMBL" id="NQE37341.1"/>
    </source>
</evidence>
<evidence type="ECO:0000256" key="1">
    <source>
        <dbReference type="ARBA" id="ARBA00023125"/>
    </source>
</evidence>
<protein>
    <recommendedName>
        <fullName evidence="2">Phage integrase SAM-like domain-containing protein</fullName>
    </recommendedName>
</protein>
<gene>
    <name evidence="3" type="ORF">E5S67_05111</name>
</gene>
<dbReference type="Pfam" id="PF13102">
    <property type="entry name" value="Phage_int_SAM_5"/>
    <property type="match status" value="1"/>
</dbReference>
<feature type="domain" description="Phage integrase SAM-like" evidence="2">
    <location>
        <begin position="69"/>
        <end position="160"/>
    </location>
</feature>
<dbReference type="Proteomes" id="UP000702425">
    <property type="component" value="Unassembled WGS sequence"/>
</dbReference>
<organism evidence="3 4">
    <name type="scientific">Microcoleus asticus IPMA8</name>
    <dbReference type="NCBI Taxonomy" id="2563858"/>
    <lineage>
        <taxon>Bacteria</taxon>
        <taxon>Bacillati</taxon>
        <taxon>Cyanobacteriota</taxon>
        <taxon>Cyanophyceae</taxon>
        <taxon>Oscillatoriophycideae</taxon>
        <taxon>Oscillatoriales</taxon>
        <taxon>Microcoleaceae</taxon>
        <taxon>Microcoleus</taxon>
        <taxon>Microcoleus asticus</taxon>
    </lineage>
</organism>
<accession>A0ABX2D450</accession>
<reference evidence="3 4" key="1">
    <citation type="journal article" date="2020" name="Sci. Rep.">
        <title>A novel cyanobacterial geosmin producer, revising GeoA distribution and dispersion patterns in Bacteria.</title>
        <authorList>
            <person name="Churro C."/>
            <person name="Semedo-Aguiar A.P."/>
            <person name="Silva A.D."/>
            <person name="Pereira-Leal J.B."/>
            <person name="Leite R.B."/>
        </authorList>
    </citation>
    <scope>NUCLEOTIDE SEQUENCE [LARGE SCALE GENOMIC DNA]</scope>
    <source>
        <strain evidence="3 4">IPMA8</strain>
    </source>
</reference>
<proteinExistence type="predicted"/>
<comment type="caution">
    <text evidence="3">The sequence shown here is derived from an EMBL/GenBank/DDBJ whole genome shotgun (WGS) entry which is preliminary data.</text>
</comment>
<keyword evidence="1" id="KW-0238">DNA-binding</keyword>
<dbReference type="SUPFAM" id="SSF56349">
    <property type="entry name" value="DNA breaking-rejoining enzymes"/>
    <property type="match status" value="1"/>
</dbReference>
<dbReference type="Gene3D" id="1.10.150.130">
    <property type="match status" value="1"/>
</dbReference>
<evidence type="ECO:0000259" key="2">
    <source>
        <dbReference type="Pfam" id="PF13102"/>
    </source>
</evidence>
<sequence length="212" mass="24755">MKFSKSVYDLPGHGRVNAFRYTWVYRTQPLIRKLLPYQAQQIELDIATNSFDPSLSKYKPQKYESISVSQLFDQFVEYKRHTISIGGLNKYLALQKQVSRFFRSKTAISVSESVAQKFKEFLAQKLEPVTVRERIVLINACWEWAQKKKLVVENPWADVKVSVPPKQRPEPFTLTEISAIVQKFRALLNQGMKKISLKSRSFVDTGFYDWHI</sequence>
<dbReference type="InterPro" id="IPR010998">
    <property type="entry name" value="Integrase_recombinase_N"/>
</dbReference>